<feature type="transmembrane region" description="Helical" evidence="1">
    <location>
        <begin position="190"/>
        <end position="208"/>
    </location>
</feature>
<keyword evidence="3" id="KW-1185">Reference proteome</keyword>
<organism evidence="2 3">
    <name type="scientific">Shewanella aestuarii</name>
    <dbReference type="NCBI Taxonomy" id="1028752"/>
    <lineage>
        <taxon>Bacteria</taxon>
        <taxon>Pseudomonadati</taxon>
        <taxon>Pseudomonadota</taxon>
        <taxon>Gammaproteobacteria</taxon>
        <taxon>Alteromonadales</taxon>
        <taxon>Shewanellaceae</taxon>
        <taxon>Shewanella</taxon>
    </lineage>
</organism>
<dbReference type="RefSeq" id="WP_167680268.1">
    <property type="nucleotide sequence ID" value="NZ_CP050314.1"/>
</dbReference>
<sequence length="219" mass="25174">MSELIHEHGLSKLFSVLLLIFTASLAVILTVVPSSSFQREVESEVKSLALLVDLPQWLEVTNLVTTRYSEHYIQSGIQDNISDALLPKSSYKIKEIVEKYKGDFILSRVVNNLHILAYQMTYRITILGFWLFLLLPYFIAIIHDGYTERRIKMYEPKQISIKGSRIWTRSIVYIVILVFSYLVIPNFMGVTVAAWFPLIMLLATGYAIKKTISNYMKVA</sequence>
<keyword evidence="1" id="KW-1133">Transmembrane helix</keyword>
<dbReference type="InterPro" id="IPR022266">
    <property type="entry name" value="DtrJ-like"/>
</dbReference>
<keyword evidence="2" id="KW-0614">Plasmid</keyword>
<feature type="transmembrane region" description="Helical" evidence="1">
    <location>
        <begin position="124"/>
        <end position="146"/>
    </location>
</feature>
<evidence type="ECO:0000313" key="3">
    <source>
        <dbReference type="Proteomes" id="UP000502608"/>
    </source>
</evidence>
<keyword evidence="1" id="KW-0472">Membrane</keyword>
<gene>
    <name evidence="2" type="ORF">HBH39_18365</name>
</gene>
<protein>
    <submittedName>
        <fullName evidence="2">DUF4400 domain-containing protein</fullName>
    </submittedName>
</protein>
<proteinExistence type="predicted"/>
<geneLocation type="plasmid" evidence="2 3">
    <name>pPN3F2_1</name>
</geneLocation>
<dbReference type="EMBL" id="CP050314">
    <property type="protein sequence ID" value="QIR16437.1"/>
    <property type="molecule type" value="Genomic_DNA"/>
</dbReference>
<dbReference type="AlphaFoldDB" id="A0A6G9QQX1"/>
<keyword evidence="1" id="KW-0812">Transmembrane</keyword>
<dbReference type="Proteomes" id="UP000502608">
    <property type="component" value="Plasmid pPN3F2_1"/>
</dbReference>
<reference evidence="2 3" key="1">
    <citation type="submission" date="2020-03" db="EMBL/GenBank/DDBJ databases">
        <title>Complete genome sequence of Shewanella sp.</title>
        <authorList>
            <person name="Kim Y.-S."/>
            <person name="Kim S.-J."/>
            <person name="Jung H.-K."/>
            <person name="Kim K.-H."/>
        </authorList>
    </citation>
    <scope>NUCLEOTIDE SEQUENCE [LARGE SCALE GENOMIC DNA]</scope>
    <source>
        <strain evidence="2 3">PN3F2</strain>
        <plasmid evidence="2 3">pPN3F2_1</plasmid>
    </source>
</reference>
<evidence type="ECO:0000256" key="1">
    <source>
        <dbReference type="SAM" id="Phobius"/>
    </source>
</evidence>
<name>A0A6G9QQX1_9GAMM</name>
<feature type="transmembrane region" description="Helical" evidence="1">
    <location>
        <begin position="12"/>
        <end position="32"/>
    </location>
</feature>
<accession>A0A6G9QQX1</accession>
<dbReference type="Pfam" id="PF14348">
    <property type="entry name" value="DtrJ-like"/>
    <property type="match status" value="1"/>
</dbReference>
<feature type="transmembrane region" description="Helical" evidence="1">
    <location>
        <begin position="166"/>
        <end position="184"/>
    </location>
</feature>
<dbReference type="KEGG" id="saes:HBH39_18365"/>
<evidence type="ECO:0000313" key="2">
    <source>
        <dbReference type="EMBL" id="QIR16437.1"/>
    </source>
</evidence>